<evidence type="ECO:0000256" key="3">
    <source>
        <dbReference type="PROSITE-ProRule" id="PRU00023"/>
    </source>
</evidence>
<dbReference type="InterPro" id="IPR002110">
    <property type="entry name" value="Ankyrin_rpt"/>
</dbReference>
<accession>A0A1R2CQM8</accession>
<dbReference type="Pfam" id="PF12796">
    <property type="entry name" value="Ank_2"/>
    <property type="match status" value="1"/>
</dbReference>
<feature type="repeat" description="ANK" evidence="3">
    <location>
        <begin position="89"/>
        <end position="121"/>
    </location>
</feature>
<dbReference type="PROSITE" id="PS50088">
    <property type="entry name" value="ANK_REPEAT"/>
    <property type="match status" value="2"/>
</dbReference>
<keyword evidence="1" id="KW-0677">Repeat</keyword>
<dbReference type="Proteomes" id="UP000187209">
    <property type="component" value="Unassembled WGS sequence"/>
</dbReference>
<keyword evidence="2 3" id="KW-0040">ANK repeat</keyword>
<dbReference type="AlphaFoldDB" id="A0A1R2CQM8"/>
<dbReference type="SMART" id="SM00248">
    <property type="entry name" value="ANK"/>
    <property type="match status" value="3"/>
</dbReference>
<proteinExistence type="predicted"/>
<dbReference type="OrthoDB" id="292939at2759"/>
<comment type="caution">
    <text evidence="4">The sequence shown here is derived from an EMBL/GenBank/DDBJ whole genome shotgun (WGS) entry which is preliminary data.</text>
</comment>
<organism evidence="4 5">
    <name type="scientific">Stentor coeruleus</name>
    <dbReference type="NCBI Taxonomy" id="5963"/>
    <lineage>
        <taxon>Eukaryota</taxon>
        <taxon>Sar</taxon>
        <taxon>Alveolata</taxon>
        <taxon>Ciliophora</taxon>
        <taxon>Postciliodesmatophora</taxon>
        <taxon>Heterotrichea</taxon>
        <taxon>Heterotrichida</taxon>
        <taxon>Stentoridae</taxon>
        <taxon>Stentor</taxon>
    </lineage>
</organism>
<dbReference type="PANTHER" id="PTHR24171">
    <property type="entry name" value="ANKYRIN REPEAT DOMAIN-CONTAINING PROTEIN 39-RELATED"/>
    <property type="match status" value="1"/>
</dbReference>
<dbReference type="EMBL" id="MPUH01000084">
    <property type="protein sequence ID" value="OMJ91280.1"/>
    <property type="molecule type" value="Genomic_DNA"/>
</dbReference>
<feature type="repeat" description="ANK" evidence="3">
    <location>
        <begin position="56"/>
        <end position="88"/>
    </location>
</feature>
<evidence type="ECO:0000256" key="1">
    <source>
        <dbReference type="ARBA" id="ARBA00022737"/>
    </source>
</evidence>
<evidence type="ECO:0000313" key="4">
    <source>
        <dbReference type="EMBL" id="OMJ91280.1"/>
    </source>
</evidence>
<dbReference type="SUPFAM" id="SSF48403">
    <property type="entry name" value="Ankyrin repeat"/>
    <property type="match status" value="1"/>
</dbReference>
<dbReference type="InterPro" id="IPR036770">
    <property type="entry name" value="Ankyrin_rpt-contain_sf"/>
</dbReference>
<gene>
    <name evidence="4" type="ORF">SteCoe_6166</name>
</gene>
<evidence type="ECO:0000313" key="5">
    <source>
        <dbReference type="Proteomes" id="UP000187209"/>
    </source>
</evidence>
<evidence type="ECO:0000256" key="2">
    <source>
        <dbReference type="ARBA" id="ARBA00023043"/>
    </source>
</evidence>
<dbReference type="Gene3D" id="1.25.40.20">
    <property type="entry name" value="Ankyrin repeat-containing domain"/>
    <property type="match status" value="1"/>
</dbReference>
<dbReference type="PROSITE" id="PS50297">
    <property type="entry name" value="ANK_REP_REGION"/>
    <property type="match status" value="1"/>
</dbReference>
<name>A0A1R2CQM8_9CILI</name>
<sequence length="147" mass="16961">MGCSEISLSYEERKNNKYSRINQFEMYAALIKGNKDKANILLREGYNVNYRMPNFNYRSPLHIAVESGSIELVEFLISKGAKVDIRDVSGVPPVFLACSKGNLLMAEKLIFYGANVNAMTKYDWDIYKYISKDMHVSFKKMFERCNV</sequence>
<reference evidence="4 5" key="1">
    <citation type="submission" date="2016-11" db="EMBL/GenBank/DDBJ databases">
        <title>The macronuclear genome of Stentor coeruleus: a giant cell with tiny introns.</title>
        <authorList>
            <person name="Slabodnick M."/>
            <person name="Ruby J.G."/>
            <person name="Reiff S.B."/>
            <person name="Swart E.C."/>
            <person name="Gosai S."/>
            <person name="Prabakaran S."/>
            <person name="Witkowska E."/>
            <person name="Larue G.E."/>
            <person name="Fisher S."/>
            <person name="Freeman R.M."/>
            <person name="Gunawardena J."/>
            <person name="Chu W."/>
            <person name="Stover N.A."/>
            <person name="Gregory B.D."/>
            <person name="Nowacki M."/>
            <person name="Derisi J."/>
            <person name="Roy S.W."/>
            <person name="Marshall W.F."/>
            <person name="Sood P."/>
        </authorList>
    </citation>
    <scope>NUCLEOTIDE SEQUENCE [LARGE SCALE GENOMIC DNA]</scope>
    <source>
        <strain evidence="4">WM001</strain>
    </source>
</reference>
<protein>
    <submittedName>
        <fullName evidence="4">Uncharacterized protein</fullName>
    </submittedName>
</protein>
<keyword evidence="5" id="KW-1185">Reference proteome</keyword>
<dbReference type="PANTHER" id="PTHR24171:SF9">
    <property type="entry name" value="ANKYRIN REPEAT DOMAIN-CONTAINING PROTEIN 39"/>
    <property type="match status" value="1"/>
</dbReference>